<dbReference type="PROSITE" id="PS50980">
    <property type="entry name" value="COA_CT_NTER"/>
    <property type="match status" value="1"/>
</dbReference>
<protein>
    <recommendedName>
        <fullName evidence="4">Acetyl-coenzyme A carboxylase carboxyl transferase subunit beta</fullName>
        <shortName evidence="4">ACCase subunit beta</shortName>
        <shortName evidence="4">Acetyl-CoA carboxylase carboxyltransferase subunit beta</shortName>
        <ecNumber evidence="4">2.1.3.15</ecNumber>
    </recommendedName>
</protein>
<keyword evidence="7" id="KW-0436">Ligase</keyword>
<evidence type="ECO:0000256" key="2">
    <source>
        <dbReference type="ARBA" id="ARBA00022832"/>
    </source>
</evidence>
<comment type="pathway">
    <text evidence="4">Lipid metabolism; malonyl-CoA biosynthesis; malonyl-CoA from acetyl-CoA: step 1/1.</text>
</comment>
<evidence type="ECO:0000259" key="6">
    <source>
        <dbReference type="PROSITE" id="PS50980"/>
    </source>
</evidence>
<evidence type="ECO:0000256" key="3">
    <source>
        <dbReference type="ARBA" id="ARBA00023160"/>
    </source>
</evidence>
<dbReference type="EMBL" id="FMJD01000010">
    <property type="protein sequence ID" value="SCM77797.1"/>
    <property type="molecule type" value="Genomic_DNA"/>
</dbReference>
<comment type="subunit">
    <text evidence="4">Acetyl-CoA carboxylase is a heterohexamer composed of biotin carboxyl carrier protein (AccB), biotin carboxylase (AccC) and two subunits each of ACCase subunit alpha (AccA) and ACCase subunit beta (AccD).</text>
</comment>
<feature type="region of interest" description="Disordered" evidence="5">
    <location>
        <begin position="1"/>
        <end position="29"/>
    </location>
</feature>
<dbReference type="PANTHER" id="PTHR42995">
    <property type="entry name" value="ACETYL-COENZYME A CARBOXYLASE CARBOXYL TRANSFERASE SUBUNIT BETA, CHLOROPLASTIC"/>
    <property type="match status" value="1"/>
</dbReference>
<feature type="compositionally biased region" description="Basic residues" evidence="5">
    <location>
        <begin position="17"/>
        <end position="27"/>
    </location>
</feature>
<keyword evidence="4" id="KW-0067">ATP-binding</keyword>
<accession>A0A212LJX6</accession>
<comment type="catalytic activity">
    <reaction evidence="4">
        <text>N(6)-carboxybiotinyl-L-lysyl-[protein] + acetyl-CoA = N(6)-biotinyl-L-lysyl-[protein] + malonyl-CoA</text>
        <dbReference type="Rhea" id="RHEA:54728"/>
        <dbReference type="Rhea" id="RHEA-COMP:10505"/>
        <dbReference type="Rhea" id="RHEA-COMP:10506"/>
        <dbReference type="ChEBI" id="CHEBI:57288"/>
        <dbReference type="ChEBI" id="CHEBI:57384"/>
        <dbReference type="ChEBI" id="CHEBI:83144"/>
        <dbReference type="ChEBI" id="CHEBI:83145"/>
        <dbReference type="EC" id="2.1.3.15"/>
    </reaction>
</comment>
<keyword evidence="4" id="KW-0963">Cytoplasm</keyword>
<dbReference type="EC" id="2.1.3.15" evidence="4"/>
<sequence>MRASTKDRRRPEARLRPVPRRKRHGRPAFREQRSKLSVNWINNVVRPKIRSLWSAKRDVPENLWVKCPETGEMVFHRDLEANQWVIPNSGYHMRMPPKERFVQLFDGGDYEAIPTPAVLQDPLKFRDEKRYVDRLRDSRAKTGNDDAVLVGAGRVEGNAVVAAVQDFDFMGGSLGTAAGEAIIRGVEEAVARSAAFVMFTASGGARMQEGILSLMQMPRTTVAVEMLREAGLPYIVVLTNPTLGGVTASYAMLGDVHIAEPGALIGFAGPRVIEQTIREKLPEGFQRSEYLHEHGMVDLVVHRHELRATIGRLVRLLTHAKGTALVPA</sequence>
<comment type="caution">
    <text evidence="4">Lacks conserved residue(s) required for the propagation of feature annotation.</text>
</comment>
<dbReference type="Gene3D" id="3.90.226.10">
    <property type="entry name" value="2-enoyl-CoA Hydratase, Chain A, domain 1"/>
    <property type="match status" value="1"/>
</dbReference>
<dbReference type="InterPro" id="IPR034733">
    <property type="entry name" value="AcCoA_carboxyl_beta"/>
</dbReference>
<dbReference type="InterPro" id="IPR029045">
    <property type="entry name" value="ClpP/crotonase-like_dom_sf"/>
</dbReference>
<dbReference type="InterPro" id="IPR000438">
    <property type="entry name" value="Acetyl_CoA_COase_Trfase_b_su"/>
</dbReference>
<dbReference type="GO" id="GO:0006633">
    <property type="term" value="P:fatty acid biosynthetic process"/>
    <property type="evidence" value="ECO:0007669"/>
    <property type="project" value="UniProtKB-KW"/>
</dbReference>
<keyword evidence="4" id="KW-0444">Lipid biosynthesis</keyword>
<dbReference type="PRINTS" id="PR01070">
    <property type="entry name" value="ACCCTRFRASEB"/>
</dbReference>
<reference evidence="7" key="1">
    <citation type="submission" date="2016-08" db="EMBL/GenBank/DDBJ databases">
        <authorList>
            <person name="Seilhamer J.J."/>
        </authorList>
    </citation>
    <scope>NUCLEOTIDE SEQUENCE</scope>
    <source>
        <strain evidence="7">86</strain>
    </source>
</reference>
<evidence type="ECO:0000313" key="7">
    <source>
        <dbReference type="EMBL" id="SCM77797.1"/>
    </source>
</evidence>
<dbReference type="InterPro" id="IPR011762">
    <property type="entry name" value="COA_CT_N"/>
</dbReference>
<dbReference type="UniPathway" id="UPA00655">
    <property type="reaction ID" value="UER00711"/>
</dbReference>
<organism evidence="7">
    <name type="scientific">uncultured Pleomorphomonas sp</name>
    <dbReference type="NCBI Taxonomy" id="442121"/>
    <lineage>
        <taxon>Bacteria</taxon>
        <taxon>Pseudomonadati</taxon>
        <taxon>Pseudomonadota</taxon>
        <taxon>Alphaproteobacteria</taxon>
        <taxon>Hyphomicrobiales</taxon>
        <taxon>Pleomorphomonadaceae</taxon>
        <taxon>Pleomorphomonas</taxon>
        <taxon>environmental samples</taxon>
    </lineage>
</organism>
<keyword evidence="4" id="KW-0547">Nucleotide-binding</keyword>
<comment type="subcellular location">
    <subcellularLocation>
        <location evidence="4">Cytoplasm</location>
    </subcellularLocation>
</comment>
<dbReference type="HAMAP" id="MF_01395">
    <property type="entry name" value="AcetylCoA_CT_beta"/>
    <property type="match status" value="1"/>
</dbReference>
<gene>
    <name evidence="4 7" type="primary">accD</name>
    <name evidence="7" type="ORF">KL86PLE_60112</name>
</gene>
<dbReference type="GO" id="GO:0016743">
    <property type="term" value="F:carboxyl- or carbamoyltransferase activity"/>
    <property type="evidence" value="ECO:0007669"/>
    <property type="project" value="UniProtKB-UniRule"/>
</dbReference>
<dbReference type="GO" id="GO:0009329">
    <property type="term" value="C:acetate CoA-transferase complex"/>
    <property type="evidence" value="ECO:0007669"/>
    <property type="project" value="TreeGrafter"/>
</dbReference>
<keyword evidence="3 4" id="KW-0275">Fatty acid biosynthesis</keyword>
<evidence type="ECO:0000256" key="1">
    <source>
        <dbReference type="ARBA" id="ARBA00022679"/>
    </source>
</evidence>
<dbReference type="SUPFAM" id="SSF52096">
    <property type="entry name" value="ClpP/crotonase"/>
    <property type="match status" value="1"/>
</dbReference>
<feature type="domain" description="CoA carboxyltransferase N-terminal" evidence="6">
    <location>
        <begin position="63"/>
        <end position="328"/>
    </location>
</feature>
<dbReference type="Pfam" id="PF01039">
    <property type="entry name" value="Carboxyl_trans"/>
    <property type="match status" value="1"/>
</dbReference>
<comment type="function">
    <text evidence="4">Component of the acetyl coenzyme A carboxylase (ACC) complex. Biotin carboxylase (BC) catalyzes the carboxylation of biotin on its carrier protein (BCCP) and then the CO(2) group is transferred by the transcarboxylase to acetyl-CoA to form malonyl-CoA.</text>
</comment>
<dbReference type="GO" id="GO:2001295">
    <property type="term" value="P:malonyl-CoA biosynthetic process"/>
    <property type="evidence" value="ECO:0007669"/>
    <property type="project" value="UniProtKB-UniRule"/>
</dbReference>
<dbReference type="NCBIfam" id="TIGR00515">
    <property type="entry name" value="accD"/>
    <property type="match status" value="1"/>
</dbReference>
<keyword evidence="4" id="KW-0443">Lipid metabolism</keyword>
<dbReference type="GO" id="GO:0003989">
    <property type="term" value="F:acetyl-CoA carboxylase activity"/>
    <property type="evidence" value="ECO:0007669"/>
    <property type="project" value="InterPro"/>
</dbReference>
<evidence type="ECO:0000256" key="4">
    <source>
        <dbReference type="HAMAP-Rule" id="MF_01395"/>
    </source>
</evidence>
<proteinExistence type="inferred from homology"/>
<evidence type="ECO:0000256" key="5">
    <source>
        <dbReference type="SAM" id="MobiDB-lite"/>
    </source>
</evidence>
<keyword evidence="2 4" id="KW-0276">Fatty acid metabolism</keyword>
<dbReference type="GO" id="GO:0005524">
    <property type="term" value="F:ATP binding"/>
    <property type="evidence" value="ECO:0007669"/>
    <property type="project" value="UniProtKB-KW"/>
</dbReference>
<feature type="compositionally biased region" description="Basic and acidic residues" evidence="5">
    <location>
        <begin position="1"/>
        <end position="15"/>
    </location>
</feature>
<name>A0A212LJX6_9HYPH</name>
<dbReference type="PANTHER" id="PTHR42995:SF5">
    <property type="entry name" value="ACETYL-COENZYME A CARBOXYLASE CARBOXYL TRANSFERASE SUBUNIT BETA, CHLOROPLASTIC"/>
    <property type="match status" value="1"/>
</dbReference>
<dbReference type="AlphaFoldDB" id="A0A212LJX6"/>
<keyword evidence="1 4" id="KW-0808">Transferase</keyword>
<comment type="similarity">
    <text evidence="4">Belongs to the AccD/PCCB family.</text>
</comment>